<evidence type="ECO:0000313" key="2">
    <source>
        <dbReference type="EMBL" id="CZT09795.1"/>
    </source>
</evidence>
<feature type="compositionally biased region" description="Basic and acidic residues" evidence="1">
    <location>
        <begin position="370"/>
        <end position="389"/>
    </location>
</feature>
<dbReference type="EMBL" id="FJUX01000120">
    <property type="protein sequence ID" value="CZT09795.1"/>
    <property type="molecule type" value="Genomic_DNA"/>
</dbReference>
<feature type="region of interest" description="Disordered" evidence="1">
    <location>
        <begin position="370"/>
        <end position="446"/>
    </location>
</feature>
<feature type="compositionally biased region" description="Basic and acidic residues" evidence="1">
    <location>
        <begin position="335"/>
        <end position="347"/>
    </location>
</feature>
<sequence length="762" mass="85670">MVNKEKPQRIPSWDDSLRPKKPPPLNPAPKQTIGYRADNFNARHQPNDFQQQQGHTMTNDGGYQQQVFSFGQSPMQVMESNMQTIAYMLASANAATGVVAPHIGQWGHVNPNFDFGGRQKGNDEDFEEVELLEGKVKDGNMMVSEVEEEAAIALPPQPPQLHGCILKPDEDLRAWMSVQRPRSRQQNGATFAVARCPATSQQAPSFDEADQFLDTILSDTFGKNKTKVRELFPFPAPQENSTIQGQSLPLQNQKSTTTYSNQSPIPPGPRLNEPSQRRPPAAQNLMRLDDGLNVSRNKTVLLRSHTSSPYSGRKESKHKGYHREDREVISSSRHTARERSAQNHQEHSYSLLSRLPVRPTDTQHRYFAKKEARRMSESRNQDDGRRISREPPVNDFRRAGREIPRITTKELPRGVQVGLNGSDRKGKESRRSVRNPKSHARELTWLDDNFTAQERCEIAERQDKEWRQRKASKPLGESPILQSGVHVDLQNKPGSGKIKMYCEEKEKKKRQSKHLDQDFHIAKTAAERAGQQSPPDHILKQNSALGVQQSRATLFLKANMTKAEKQSVKEAVAEWHRAKILEIHQKLVHDGYLHPKPSAGSLTRKRNDGNGNEDRVREKRVRLDEPAASGLAGYGFSEADPVERRFGGGVVARESDVMLEDGHDELNEVEIKNTDDVSHVTHSAGILQTPRDMHPTQEHTAVQNEIRDFRLTLVDQATEKSRMSPPVPKGEWILDGLLDSLAAPAVHYEGPALAAAASSQNI</sequence>
<dbReference type="Proteomes" id="UP000178912">
    <property type="component" value="Unassembled WGS sequence"/>
</dbReference>
<feature type="compositionally biased region" description="Basic and acidic residues" evidence="1">
    <location>
        <begin position="395"/>
        <end position="412"/>
    </location>
</feature>
<gene>
    <name evidence="2" type="ORF">RAG0_14433</name>
</gene>
<feature type="compositionally biased region" description="Polar residues" evidence="1">
    <location>
        <begin position="238"/>
        <end position="263"/>
    </location>
</feature>
<organism evidence="2 3">
    <name type="scientific">Rhynchosporium agropyri</name>
    <dbReference type="NCBI Taxonomy" id="914238"/>
    <lineage>
        <taxon>Eukaryota</taxon>
        <taxon>Fungi</taxon>
        <taxon>Dikarya</taxon>
        <taxon>Ascomycota</taxon>
        <taxon>Pezizomycotina</taxon>
        <taxon>Leotiomycetes</taxon>
        <taxon>Helotiales</taxon>
        <taxon>Ploettnerulaceae</taxon>
        <taxon>Rhynchosporium</taxon>
    </lineage>
</organism>
<name>A0A1E1LH29_9HELO</name>
<accession>A0A1E1LH29</accession>
<protein>
    <submittedName>
        <fullName evidence="2">Uncharacterized protein</fullName>
    </submittedName>
</protein>
<feature type="compositionally biased region" description="Polar residues" evidence="1">
    <location>
        <begin position="294"/>
        <end position="310"/>
    </location>
</feature>
<evidence type="ECO:0000313" key="3">
    <source>
        <dbReference type="Proteomes" id="UP000178912"/>
    </source>
</evidence>
<feature type="region of interest" description="Disordered" evidence="1">
    <location>
        <begin position="591"/>
        <end position="624"/>
    </location>
</feature>
<feature type="region of interest" description="Disordered" evidence="1">
    <location>
        <begin position="235"/>
        <end position="349"/>
    </location>
</feature>
<feature type="region of interest" description="Disordered" evidence="1">
    <location>
        <begin position="1"/>
        <end position="34"/>
    </location>
</feature>
<reference evidence="3" key="1">
    <citation type="submission" date="2016-03" db="EMBL/GenBank/DDBJ databases">
        <authorList>
            <person name="Guldener U."/>
        </authorList>
    </citation>
    <scope>NUCLEOTIDE SEQUENCE [LARGE SCALE GENOMIC DNA]</scope>
    <source>
        <strain evidence="3">04CH-RAC-A.6.1</strain>
    </source>
</reference>
<proteinExistence type="predicted"/>
<keyword evidence="3" id="KW-1185">Reference proteome</keyword>
<feature type="compositionally biased region" description="Basic and acidic residues" evidence="1">
    <location>
        <begin position="422"/>
        <end position="431"/>
    </location>
</feature>
<dbReference type="AlphaFoldDB" id="A0A1E1LH29"/>
<evidence type="ECO:0000256" key="1">
    <source>
        <dbReference type="SAM" id="MobiDB-lite"/>
    </source>
</evidence>
<feature type="compositionally biased region" description="Basic and acidic residues" evidence="1">
    <location>
        <begin position="605"/>
        <end position="624"/>
    </location>
</feature>